<name>A0A5B7I2R8_PORTR</name>
<comment type="caution">
    <text evidence="3">The sequence shown here is derived from an EMBL/GenBank/DDBJ whole genome shotgun (WGS) entry which is preliminary data.</text>
</comment>
<dbReference type="AlphaFoldDB" id="A0A5B7I2R8"/>
<feature type="signal peptide" evidence="2">
    <location>
        <begin position="1"/>
        <end position="37"/>
    </location>
</feature>
<evidence type="ECO:0000256" key="2">
    <source>
        <dbReference type="SAM" id="SignalP"/>
    </source>
</evidence>
<protein>
    <recommendedName>
        <fullName evidence="5">Secreted protein</fullName>
    </recommendedName>
</protein>
<sequence length="122" mass="13247">MHAWLVTCLVCCRLPPSPHLPSALLSLLLASLRSCSADHLGQCQETPRRSSSSSSSVDKKRQRRKDNVPRGEVKKRKENAGSTPQQRDDAVAGPSGHNVNSAAGDANYERRSCLLGSLIEKL</sequence>
<keyword evidence="2" id="KW-0732">Signal</keyword>
<gene>
    <name evidence="3" type="ORF">E2C01_070856</name>
</gene>
<dbReference type="Proteomes" id="UP000324222">
    <property type="component" value="Unassembled WGS sequence"/>
</dbReference>
<evidence type="ECO:0000313" key="4">
    <source>
        <dbReference type="Proteomes" id="UP000324222"/>
    </source>
</evidence>
<dbReference type="EMBL" id="VSRR010043369">
    <property type="protein sequence ID" value="MPC76445.1"/>
    <property type="molecule type" value="Genomic_DNA"/>
</dbReference>
<proteinExistence type="predicted"/>
<keyword evidence="4" id="KW-1185">Reference proteome</keyword>
<evidence type="ECO:0008006" key="5">
    <source>
        <dbReference type="Google" id="ProtNLM"/>
    </source>
</evidence>
<evidence type="ECO:0000256" key="1">
    <source>
        <dbReference type="SAM" id="MobiDB-lite"/>
    </source>
</evidence>
<organism evidence="3 4">
    <name type="scientific">Portunus trituberculatus</name>
    <name type="common">Swimming crab</name>
    <name type="synonym">Neptunus trituberculatus</name>
    <dbReference type="NCBI Taxonomy" id="210409"/>
    <lineage>
        <taxon>Eukaryota</taxon>
        <taxon>Metazoa</taxon>
        <taxon>Ecdysozoa</taxon>
        <taxon>Arthropoda</taxon>
        <taxon>Crustacea</taxon>
        <taxon>Multicrustacea</taxon>
        <taxon>Malacostraca</taxon>
        <taxon>Eumalacostraca</taxon>
        <taxon>Eucarida</taxon>
        <taxon>Decapoda</taxon>
        <taxon>Pleocyemata</taxon>
        <taxon>Brachyura</taxon>
        <taxon>Eubrachyura</taxon>
        <taxon>Portunoidea</taxon>
        <taxon>Portunidae</taxon>
        <taxon>Portuninae</taxon>
        <taxon>Portunus</taxon>
    </lineage>
</organism>
<accession>A0A5B7I2R8</accession>
<evidence type="ECO:0000313" key="3">
    <source>
        <dbReference type="EMBL" id="MPC76445.1"/>
    </source>
</evidence>
<reference evidence="3 4" key="1">
    <citation type="submission" date="2019-05" db="EMBL/GenBank/DDBJ databases">
        <title>Another draft genome of Portunus trituberculatus and its Hox gene families provides insights of decapod evolution.</title>
        <authorList>
            <person name="Jeong J.-H."/>
            <person name="Song I."/>
            <person name="Kim S."/>
            <person name="Choi T."/>
            <person name="Kim D."/>
            <person name="Ryu S."/>
            <person name="Kim W."/>
        </authorList>
    </citation>
    <scope>NUCLEOTIDE SEQUENCE [LARGE SCALE GENOMIC DNA]</scope>
    <source>
        <tissue evidence="3">Muscle</tissue>
    </source>
</reference>
<feature type="chain" id="PRO_5022676496" description="Secreted protein" evidence="2">
    <location>
        <begin position="38"/>
        <end position="122"/>
    </location>
</feature>
<feature type="region of interest" description="Disordered" evidence="1">
    <location>
        <begin position="42"/>
        <end position="104"/>
    </location>
</feature>